<evidence type="ECO:0000256" key="2">
    <source>
        <dbReference type="ARBA" id="ARBA00022723"/>
    </source>
</evidence>
<keyword evidence="5" id="KW-0804">Transcription</keyword>
<keyword evidence="2" id="KW-0479">Metal-binding</keyword>
<dbReference type="STRING" id="1149755.A0A2J6S1A8"/>
<dbReference type="EMBL" id="KZ613941">
    <property type="protein sequence ID" value="PMD44560.1"/>
    <property type="molecule type" value="Genomic_DNA"/>
</dbReference>
<evidence type="ECO:0000256" key="6">
    <source>
        <dbReference type="ARBA" id="ARBA00023242"/>
    </source>
</evidence>
<reference evidence="9 10" key="1">
    <citation type="submission" date="2016-04" db="EMBL/GenBank/DDBJ databases">
        <title>A degradative enzymes factory behind the ericoid mycorrhizal symbiosis.</title>
        <authorList>
            <consortium name="DOE Joint Genome Institute"/>
            <person name="Martino E."/>
            <person name="Morin E."/>
            <person name="Grelet G."/>
            <person name="Kuo A."/>
            <person name="Kohler A."/>
            <person name="Daghino S."/>
            <person name="Barry K."/>
            <person name="Choi C."/>
            <person name="Cichocki N."/>
            <person name="Clum A."/>
            <person name="Copeland A."/>
            <person name="Hainaut M."/>
            <person name="Haridas S."/>
            <person name="Labutti K."/>
            <person name="Lindquist E."/>
            <person name="Lipzen A."/>
            <person name="Khouja H.-R."/>
            <person name="Murat C."/>
            <person name="Ohm R."/>
            <person name="Olson A."/>
            <person name="Spatafora J."/>
            <person name="Veneault-Fourrey C."/>
            <person name="Henrissat B."/>
            <person name="Grigoriev I."/>
            <person name="Martin F."/>
            <person name="Perotto S."/>
        </authorList>
    </citation>
    <scope>NUCLEOTIDE SEQUENCE [LARGE SCALE GENOMIC DNA]</scope>
    <source>
        <strain evidence="9 10">F</strain>
    </source>
</reference>
<evidence type="ECO:0000256" key="1">
    <source>
        <dbReference type="ARBA" id="ARBA00004123"/>
    </source>
</evidence>
<keyword evidence="10" id="KW-1185">Reference proteome</keyword>
<dbReference type="InterPro" id="IPR051711">
    <property type="entry name" value="Stress_Response_Reg"/>
</dbReference>
<dbReference type="AlphaFoldDB" id="A0A2J6S1A8"/>
<keyword evidence="6" id="KW-0539">Nucleus</keyword>
<evidence type="ECO:0000313" key="9">
    <source>
        <dbReference type="EMBL" id="PMD44560.1"/>
    </source>
</evidence>
<dbReference type="GO" id="GO:0005634">
    <property type="term" value="C:nucleus"/>
    <property type="evidence" value="ECO:0007669"/>
    <property type="project" value="UniProtKB-SubCell"/>
</dbReference>
<evidence type="ECO:0000256" key="3">
    <source>
        <dbReference type="ARBA" id="ARBA00023015"/>
    </source>
</evidence>
<sequence length="768" mass="85868">MSYSSDQSGTKRKRSVSSRRLKDDERKKVSRACDMCKSRKLRCTGTQPCSRCSSQGYTCEYNALHRRGKPPSPEPTESIQGSSHDFVTSNSARSPPIQHPRAPALLAQNQPIDLRVSNQHRKSSRNSQEPEETRFEGHYIGPTSGIAFLHRAQRRFKQDFAATISSTVNGTNSSQSSVFSFGDGYYATYSASDLIFPPRAQAKHLVNRYFDFAMPTYRFLHRATVESWLSRKCDEKENKAVIGPPLSNAKVAIVLLTLATATLYEEDATWSLIDSEADDCEQSGVYFAAAERRIADEIGPVRLESVQARLAQCIYLLGSSRINQAWYIFGTASQMVLALGIHRKRFSNGGSSSLVEVEMRKRVFWAAYTLDKYLSIILGRPRVFRDEDIDQHFPERLSDADLTANTSKPRASQSQCVSDGPVLHAKLVRIVGKISSDLYPTNKPPNNNDWMETARKITGELKAWKESLPPFLEPDKVDPTMLIPIFQRQSTVLRLAYLNALILANRPSLLNNFADLNRSQNPPSGELESSLRECIDAASAVVETVNGFIEQSRMRKPFWFTHYIAFCAISTLYVYTIQQINLGEPLERSNNGGGAHLQLFEEAERCQQNIYASTAPSSPFRRYNIILDELKREVLLRLGKTTSPTNPCVNALGGSAQEQVEASRTSYLMSASEGTPNRMPFNNTAYSMDFGALDRLVGQGNQSIEPQNYGQGNIPGDFPMSNGPTQNYDDSMLDLGLFDPQGEFVGWAELDSCAIAWPDGLEYDSWQL</sequence>
<dbReference type="CDD" id="cd12148">
    <property type="entry name" value="fungal_TF_MHR"/>
    <property type="match status" value="1"/>
</dbReference>
<dbReference type="SUPFAM" id="SSF57701">
    <property type="entry name" value="Zn2/Cys6 DNA-binding domain"/>
    <property type="match status" value="1"/>
</dbReference>
<organism evidence="9 10">
    <name type="scientific">Hyaloscypha variabilis (strain UAMH 11265 / GT02V1 / F)</name>
    <name type="common">Meliniomyces variabilis</name>
    <dbReference type="NCBI Taxonomy" id="1149755"/>
    <lineage>
        <taxon>Eukaryota</taxon>
        <taxon>Fungi</taxon>
        <taxon>Dikarya</taxon>
        <taxon>Ascomycota</taxon>
        <taxon>Pezizomycotina</taxon>
        <taxon>Leotiomycetes</taxon>
        <taxon>Helotiales</taxon>
        <taxon>Hyaloscyphaceae</taxon>
        <taxon>Hyaloscypha</taxon>
        <taxon>Hyaloscypha variabilis</taxon>
    </lineage>
</organism>
<evidence type="ECO:0000256" key="4">
    <source>
        <dbReference type="ARBA" id="ARBA00023125"/>
    </source>
</evidence>
<dbReference type="Pfam" id="PF04082">
    <property type="entry name" value="Fungal_trans"/>
    <property type="match status" value="1"/>
</dbReference>
<dbReference type="Gene3D" id="4.10.240.10">
    <property type="entry name" value="Zn(2)-C6 fungal-type DNA-binding domain"/>
    <property type="match status" value="1"/>
</dbReference>
<keyword evidence="4" id="KW-0238">DNA-binding</keyword>
<dbReference type="Pfam" id="PF00172">
    <property type="entry name" value="Zn_clus"/>
    <property type="match status" value="1"/>
</dbReference>
<dbReference type="PROSITE" id="PS50048">
    <property type="entry name" value="ZN2_CY6_FUNGAL_2"/>
    <property type="match status" value="1"/>
</dbReference>
<dbReference type="SMART" id="SM00906">
    <property type="entry name" value="Fungal_trans"/>
    <property type="match status" value="1"/>
</dbReference>
<dbReference type="GO" id="GO:0000981">
    <property type="term" value="F:DNA-binding transcription factor activity, RNA polymerase II-specific"/>
    <property type="evidence" value="ECO:0007669"/>
    <property type="project" value="InterPro"/>
</dbReference>
<dbReference type="GO" id="GO:0008270">
    <property type="term" value="F:zinc ion binding"/>
    <property type="evidence" value="ECO:0007669"/>
    <property type="project" value="InterPro"/>
</dbReference>
<dbReference type="GO" id="GO:0006351">
    <property type="term" value="P:DNA-templated transcription"/>
    <property type="evidence" value="ECO:0007669"/>
    <property type="project" value="InterPro"/>
</dbReference>
<accession>A0A2J6S1A8</accession>
<protein>
    <recommendedName>
        <fullName evidence="8">Zn(2)-C6 fungal-type domain-containing protein</fullName>
    </recommendedName>
</protein>
<evidence type="ECO:0000256" key="5">
    <source>
        <dbReference type="ARBA" id="ARBA00023163"/>
    </source>
</evidence>
<feature type="region of interest" description="Disordered" evidence="7">
    <location>
        <begin position="704"/>
        <end position="726"/>
    </location>
</feature>
<feature type="region of interest" description="Disordered" evidence="7">
    <location>
        <begin position="1"/>
        <end position="31"/>
    </location>
</feature>
<dbReference type="SMART" id="SM00066">
    <property type="entry name" value="GAL4"/>
    <property type="match status" value="1"/>
</dbReference>
<dbReference type="GO" id="GO:0043565">
    <property type="term" value="F:sequence-specific DNA binding"/>
    <property type="evidence" value="ECO:0007669"/>
    <property type="project" value="TreeGrafter"/>
</dbReference>
<dbReference type="InterPro" id="IPR007219">
    <property type="entry name" value="XnlR_reg_dom"/>
</dbReference>
<dbReference type="Proteomes" id="UP000235786">
    <property type="component" value="Unassembled WGS sequence"/>
</dbReference>
<keyword evidence="3" id="KW-0805">Transcription regulation</keyword>
<feature type="region of interest" description="Disordered" evidence="7">
    <location>
        <begin position="67"/>
        <end position="137"/>
    </location>
</feature>
<evidence type="ECO:0000259" key="8">
    <source>
        <dbReference type="PROSITE" id="PS50048"/>
    </source>
</evidence>
<dbReference type="OrthoDB" id="2579025at2759"/>
<proteinExistence type="predicted"/>
<dbReference type="InterPro" id="IPR001138">
    <property type="entry name" value="Zn2Cys6_DnaBD"/>
</dbReference>
<dbReference type="CDD" id="cd00067">
    <property type="entry name" value="GAL4"/>
    <property type="match status" value="1"/>
</dbReference>
<comment type="subcellular location">
    <subcellularLocation>
        <location evidence="1">Nucleus</location>
    </subcellularLocation>
</comment>
<dbReference type="InterPro" id="IPR036864">
    <property type="entry name" value="Zn2-C6_fun-type_DNA-bd_sf"/>
</dbReference>
<feature type="compositionally biased region" description="Basic residues" evidence="7">
    <location>
        <begin position="10"/>
        <end position="19"/>
    </location>
</feature>
<feature type="domain" description="Zn(2)-C6 fungal-type" evidence="8">
    <location>
        <begin position="32"/>
        <end position="61"/>
    </location>
</feature>
<evidence type="ECO:0000256" key="7">
    <source>
        <dbReference type="SAM" id="MobiDB-lite"/>
    </source>
</evidence>
<gene>
    <name evidence="9" type="ORF">L207DRAFT_454227</name>
</gene>
<dbReference type="PROSITE" id="PS00463">
    <property type="entry name" value="ZN2_CY6_FUNGAL_1"/>
    <property type="match status" value="1"/>
</dbReference>
<dbReference type="PANTHER" id="PTHR47540:SF3">
    <property type="entry name" value="ZN(II)2CYS6 TRANSCRIPTION FACTOR (EUROFUNG)"/>
    <property type="match status" value="1"/>
</dbReference>
<feature type="compositionally biased region" description="Polar residues" evidence="7">
    <location>
        <begin position="75"/>
        <end position="93"/>
    </location>
</feature>
<evidence type="ECO:0000313" key="10">
    <source>
        <dbReference type="Proteomes" id="UP000235786"/>
    </source>
</evidence>
<dbReference type="GO" id="GO:0045944">
    <property type="term" value="P:positive regulation of transcription by RNA polymerase II"/>
    <property type="evidence" value="ECO:0007669"/>
    <property type="project" value="TreeGrafter"/>
</dbReference>
<name>A0A2J6S1A8_HYAVF</name>
<dbReference type="PANTHER" id="PTHR47540">
    <property type="entry name" value="THIAMINE REPRESSIBLE GENES REGULATORY PROTEIN THI5"/>
    <property type="match status" value="1"/>
</dbReference>